<proteinExistence type="predicted"/>
<reference evidence="1" key="1">
    <citation type="submission" date="2023-07" db="EMBL/GenBank/DDBJ databases">
        <authorList>
            <consortium name="AG Swart"/>
            <person name="Singh M."/>
            <person name="Singh A."/>
            <person name="Seah K."/>
            <person name="Emmerich C."/>
        </authorList>
    </citation>
    <scope>NUCLEOTIDE SEQUENCE</scope>
    <source>
        <strain evidence="1">DP1</strain>
    </source>
</reference>
<accession>A0AAD1XUV4</accession>
<dbReference type="AlphaFoldDB" id="A0AAD1XUV4"/>
<keyword evidence="2" id="KW-1185">Reference proteome</keyword>
<protein>
    <submittedName>
        <fullName evidence="1">Uncharacterized protein</fullName>
    </submittedName>
</protein>
<evidence type="ECO:0000313" key="2">
    <source>
        <dbReference type="Proteomes" id="UP001295684"/>
    </source>
</evidence>
<dbReference type="EMBL" id="CAMPGE010021349">
    <property type="protein sequence ID" value="CAI2379500.1"/>
    <property type="molecule type" value="Genomic_DNA"/>
</dbReference>
<evidence type="ECO:0000313" key="1">
    <source>
        <dbReference type="EMBL" id="CAI2379500.1"/>
    </source>
</evidence>
<organism evidence="1 2">
    <name type="scientific">Euplotes crassus</name>
    <dbReference type="NCBI Taxonomy" id="5936"/>
    <lineage>
        <taxon>Eukaryota</taxon>
        <taxon>Sar</taxon>
        <taxon>Alveolata</taxon>
        <taxon>Ciliophora</taxon>
        <taxon>Intramacronucleata</taxon>
        <taxon>Spirotrichea</taxon>
        <taxon>Hypotrichia</taxon>
        <taxon>Euplotida</taxon>
        <taxon>Euplotidae</taxon>
        <taxon>Moneuplotes</taxon>
    </lineage>
</organism>
<dbReference type="Proteomes" id="UP001295684">
    <property type="component" value="Unassembled WGS sequence"/>
</dbReference>
<sequence>MIQLNLKQYCENIVELCLESRIPQVCVSKLSYHWTQQGKPLASLQILEMVYHILCEPMKGTKFQKLLKRFFFAVRDLTNYIFRTLKDDDYYFETIVEKEDAREIKEKLS</sequence>
<gene>
    <name evidence="1" type="ORF">ECRASSUSDP1_LOCUS20910</name>
</gene>
<comment type="caution">
    <text evidence="1">The sequence shown here is derived from an EMBL/GenBank/DDBJ whole genome shotgun (WGS) entry which is preliminary data.</text>
</comment>
<name>A0AAD1XUV4_EUPCR</name>